<keyword evidence="4" id="KW-1185">Reference proteome</keyword>
<evidence type="ECO:0000256" key="1">
    <source>
        <dbReference type="SAM" id="MobiDB-lite"/>
    </source>
</evidence>
<gene>
    <name evidence="3" type="ORF">LX32DRAFT_647769</name>
</gene>
<dbReference type="Proteomes" id="UP001232148">
    <property type="component" value="Unassembled WGS sequence"/>
</dbReference>
<sequence length="201" mass="23054">MTLGPWGNIFHRTALISGIGVLLYLESLSLSGIDTEHINASGGTAWDCFIWVSYTENWSLGVRDRNLDCDVKTLQRVREYVMHEDQRGATAALASLVKQKEEWNQGGLVETYRTIRLQIREAMWDAAMESVDENIEVLQEAINKSPWDNCSRWDYLIHKEPDESASESEDESKTTTVHSAEDEEQEMIEKEKGEERKTRRA</sequence>
<dbReference type="EMBL" id="MU842809">
    <property type="protein sequence ID" value="KAK2035324.1"/>
    <property type="molecule type" value="Genomic_DNA"/>
</dbReference>
<evidence type="ECO:0000313" key="4">
    <source>
        <dbReference type="Proteomes" id="UP001232148"/>
    </source>
</evidence>
<reference evidence="3" key="1">
    <citation type="submission" date="2021-06" db="EMBL/GenBank/DDBJ databases">
        <title>Comparative genomics, transcriptomics and evolutionary studies reveal genomic signatures of adaptation to plant cell wall in hemibiotrophic fungi.</title>
        <authorList>
            <consortium name="DOE Joint Genome Institute"/>
            <person name="Baroncelli R."/>
            <person name="Diaz J.F."/>
            <person name="Benocci T."/>
            <person name="Peng M."/>
            <person name="Battaglia E."/>
            <person name="Haridas S."/>
            <person name="Andreopoulos W."/>
            <person name="Labutti K."/>
            <person name="Pangilinan J."/>
            <person name="Floch G.L."/>
            <person name="Makela M.R."/>
            <person name="Henrissat B."/>
            <person name="Grigoriev I.V."/>
            <person name="Crouch J.A."/>
            <person name="De Vries R.P."/>
            <person name="Sukno S.A."/>
            <person name="Thon M.R."/>
        </authorList>
    </citation>
    <scope>NUCLEOTIDE SEQUENCE</scope>
    <source>
        <strain evidence="3">MAFF235873</strain>
    </source>
</reference>
<dbReference type="AlphaFoldDB" id="A0AAD9M6L8"/>
<accession>A0AAD9M6L8</accession>
<feature type="compositionally biased region" description="Basic and acidic residues" evidence="1">
    <location>
        <begin position="187"/>
        <end position="201"/>
    </location>
</feature>
<evidence type="ECO:0000313" key="3">
    <source>
        <dbReference type="EMBL" id="KAK2035324.1"/>
    </source>
</evidence>
<name>A0AAD9M6L8_9PEZI</name>
<keyword evidence="2" id="KW-0732">Signal</keyword>
<proteinExistence type="predicted"/>
<feature type="region of interest" description="Disordered" evidence="1">
    <location>
        <begin position="158"/>
        <end position="201"/>
    </location>
</feature>
<protein>
    <submittedName>
        <fullName evidence="3">Uncharacterized protein</fullName>
    </submittedName>
</protein>
<feature type="chain" id="PRO_5042119577" evidence="2">
    <location>
        <begin position="32"/>
        <end position="201"/>
    </location>
</feature>
<comment type="caution">
    <text evidence="3">The sequence shown here is derived from an EMBL/GenBank/DDBJ whole genome shotgun (WGS) entry which is preliminary data.</text>
</comment>
<organism evidence="3 4">
    <name type="scientific">Colletotrichum zoysiae</name>
    <dbReference type="NCBI Taxonomy" id="1216348"/>
    <lineage>
        <taxon>Eukaryota</taxon>
        <taxon>Fungi</taxon>
        <taxon>Dikarya</taxon>
        <taxon>Ascomycota</taxon>
        <taxon>Pezizomycotina</taxon>
        <taxon>Sordariomycetes</taxon>
        <taxon>Hypocreomycetidae</taxon>
        <taxon>Glomerellales</taxon>
        <taxon>Glomerellaceae</taxon>
        <taxon>Colletotrichum</taxon>
        <taxon>Colletotrichum graminicola species complex</taxon>
    </lineage>
</organism>
<feature type="signal peptide" evidence="2">
    <location>
        <begin position="1"/>
        <end position="31"/>
    </location>
</feature>
<evidence type="ECO:0000256" key="2">
    <source>
        <dbReference type="SAM" id="SignalP"/>
    </source>
</evidence>